<comment type="caution">
    <text evidence="3">The sequence shown here is derived from an EMBL/GenBank/DDBJ whole genome shotgun (WGS) entry which is preliminary data.</text>
</comment>
<gene>
    <name evidence="3" type="ORF">LSH36_228g04007</name>
</gene>
<feature type="region of interest" description="Disordered" evidence="1">
    <location>
        <begin position="23"/>
        <end position="44"/>
    </location>
</feature>
<keyword evidence="2" id="KW-0732">Signal</keyword>
<dbReference type="Proteomes" id="UP001208570">
    <property type="component" value="Unassembled WGS sequence"/>
</dbReference>
<organism evidence="3 4">
    <name type="scientific">Paralvinella palmiformis</name>
    <dbReference type="NCBI Taxonomy" id="53620"/>
    <lineage>
        <taxon>Eukaryota</taxon>
        <taxon>Metazoa</taxon>
        <taxon>Spiralia</taxon>
        <taxon>Lophotrochozoa</taxon>
        <taxon>Annelida</taxon>
        <taxon>Polychaeta</taxon>
        <taxon>Sedentaria</taxon>
        <taxon>Canalipalpata</taxon>
        <taxon>Terebellida</taxon>
        <taxon>Terebelliformia</taxon>
        <taxon>Alvinellidae</taxon>
        <taxon>Paralvinella</taxon>
    </lineage>
</organism>
<accession>A0AAD9N404</accession>
<dbReference type="EMBL" id="JAODUP010000228">
    <property type="protein sequence ID" value="KAK2155890.1"/>
    <property type="molecule type" value="Genomic_DNA"/>
</dbReference>
<keyword evidence="4" id="KW-1185">Reference proteome</keyword>
<protein>
    <submittedName>
        <fullName evidence="3">Uncharacterized protein</fullName>
    </submittedName>
</protein>
<reference evidence="3" key="1">
    <citation type="journal article" date="2023" name="Mol. Biol. Evol.">
        <title>Third-Generation Sequencing Reveals the Adaptive Role of the Epigenome in Three Deep-Sea Polychaetes.</title>
        <authorList>
            <person name="Perez M."/>
            <person name="Aroh O."/>
            <person name="Sun Y."/>
            <person name="Lan Y."/>
            <person name="Juniper S.K."/>
            <person name="Young C.R."/>
            <person name="Angers B."/>
            <person name="Qian P.Y."/>
        </authorList>
    </citation>
    <scope>NUCLEOTIDE SEQUENCE</scope>
    <source>
        <strain evidence="3">P08H-3</strain>
    </source>
</reference>
<feature type="chain" id="PRO_5042177809" evidence="2">
    <location>
        <begin position="24"/>
        <end position="94"/>
    </location>
</feature>
<evidence type="ECO:0000256" key="1">
    <source>
        <dbReference type="SAM" id="MobiDB-lite"/>
    </source>
</evidence>
<proteinExistence type="predicted"/>
<name>A0AAD9N404_9ANNE</name>
<dbReference type="AlphaFoldDB" id="A0AAD9N404"/>
<feature type="signal peptide" evidence="2">
    <location>
        <begin position="1"/>
        <end position="23"/>
    </location>
</feature>
<evidence type="ECO:0000313" key="4">
    <source>
        <dbReference type="Proteomes" id="UP001208570"/>
    </source>
</evidence>
<evidence type="ECO:0000256" key="2">
    <source>
        <dbReference type="SAM" id="SignalP"/>
    </source>
</evidence>
<evidence type="ECO:0000313" key="3">
    <source>
        <dbReference type="EMBL" id="KAK2155890.1"/>
    </source>
</evidence>
<sequence>MSRSYFRRVSLLVLLLTAIDTSSEVNNSTEDTRKGEGPTPGRQNFTISEEKRLTQYLLWRYSVAGRGGRPVVNTSESTTVEFGLGLIQMALDEA</sequence>